<dbReference type="PROSITE" id="PS51231">
    <property type="entry name" value="DAD"/>
    <property type="match status" value="1"/>
</dbReference>
<dbReference type="OMA" id="IEWSPPP"/>
<feature type="region of interest" description="Disordered" evidence="2">
    <location>
        <begin position="716"/>
        <end position="735"/>
    </location>
</feature>
<dbReference type="PANTHER" id="PTHR45725">
    <property type="entry name" value="FORMIN HOMOLOGY 2 FAMILY MEMBER"/>
    <property type="match status" value="1"/>
</dbReference>
<name>A0A058Z5Y1_FONAL</name>
<dbReference type="PANTHER" id="PTHR45725:SF1">
    <property type="entry name" value="DISHEVELLED ASSOCIATED ACTIVATOR OF MORPHOGENESIS, ISOFORM D"/>
    <property type="match status" value="1"/>
</dbReference>
<organism evidence="5">
    <name type="scientific">Fonticula alba</name>
    <name type="common">Slime mold</name>
    <dbReference type="NCBI Taxonomy" id="691883"/>
    <lineage>
        <taxon>Eukaryota</taxon>
        <taxon>Rotosphaerida</taxon>
        <taxon>Fonticulaceae</taxon>
        <taxon>Fonticula</taxon>
    </lineage>
</organism>
<dbReference type="RefSeq" id="XP_009496264.1">
    <property type="nucleotide sequence ID" value="XM_009497989.1"/>
</dbReference>
<gene>
    <name evidence="5" type="ORF">H696_04106</name>
</gene>
<keyword evidence="1" id="KW-0175">Coiled coil</keyword>
<dbReference type="OrthoDB" id="1104827at2759"/>
<dbReference type="eggNOG" id="KOG1924">
    <property type="taxonomic scope" value="Eukaryota"/>
</dbReference>
<protein>
    <recommendedName>
        <fullName evidence="7">FH2 domain-containing protein</fullName>
    </recommendedName>
</protein>
<dbReference type="SUPFAM" id="SSF101447">
    <property type="entry name" value="Formin homology 2 domain (FH2 domain)"/>
    <property type="match status" value="1"/>
</dbReference>
<dbReference type="Gene3D" id="1.20.58.2220">
    <property type="entry name" value="Formin, FH2 domain"/>
    <property type="match status" value="1"/>
</dbReference>
<dbReference type="InterPro" id="IPR042201">
    <property type="entry name" value="FH2_Formin_sf"/>
</dbReference>
<accession>A0A058Z5Y1</accession>
<feature type="domain" description="FH2" evidence="4">
    <location>
        <begin position="274"/>
        <end position="672"/>
    </location>
</feature>
<feature type="domain" description="DAD" evidence="3">
    <location>
        <begin position="691"/>
        <end position="725"/>
    </location>
</feature>
<sequence>MPRGLDIREYWKLLDMVVRQIIFGGKGIDPTFSEKYQIDINTIISEFADKSKLQHLEHAHEQLIKEKEKLDSSWADTFDSMQTENKKKIADLEATIGAKEAELLTAVAAAAESAPLKVAIEALKADKHDEATKALESAGLSLDLIKKVVPAGTGPAGPGGAPPPPAPGGGGPPPPPPPGPPPGMGGPPPPPPPGPPPGMGGPPPPPPPPPPPGMGGPPPPPPPPPGMGGPPPPPPPPGMGGPPPPPGMGPPGPPPPPGFGGPPPPPGFGPARPAGPKIAPKGKMRQFHWDKLPDRLIKNTFWSDRAIDYDRYIKLFNFSEFEDTFTAKQAAPLKEAADKPKKEEKISVLDSKRSYNCSIMLGNIKMPFEKIKLAVLSADDETLSDNHYVQLLNYVPNDEESKALEPFAEDPSKLDSADLFFLTMLTVPRYEQRLKLLLFRRTFPDKSKEIRQNLDAIMAACRTLKASKHFGTLLELILVFGNFMNTGTAKGNAKGFRLSSMHKLVDTKSANNQQTLMQYIITLLEQHMPELLTITEDLQACEAPTRITYSSLQADIAEVRLGLRLLENQLKIVTDKGEDKNPPENDRFYEVFFPFSQEAGKDFEDITKRQERLDSFYKEILAMYGEDPAMQPEEFFAQFNTFLQLFNQAREENKIRAARAAQAERVAAAQKEKELKRAEEEAKRKVITDLSEAQEDDKHLLDGILESLASGDAFGAKSRRRRNKDAEQAPELGAGADVDAMLENLNLDF</sequence>
<dbReference type="Pfam" id="PF02181">
    <property type="entry name" value="FH2"/>
    <property type="match status" value="1"/>
</dbReference>
<dbReference type="InterPro" id="IPR015425">
    <property type="entry name" value="FH2_Formin"/>
</dbReference>
<feature type="coiled-coil region" evidence="1">
    <location>
        <begin position="658"/>
        <end position="696"/>
    </location>
</feature>
<dbReference type="Gene3D" id="1.10.238.150">
    <property type="entry name" value="Formin, FH3 diaphanous domain"/>
    <property type="match status" value="1"/>
</dbReference>
<feature type="region of interest" description="Disordered" evidence="2">
    <location>
        <begin position="151"/>
        <end position="281"/>
    </location>
</feature>
<evidence type="ECO:0000313" key="6">
    <source>
        <dbReference type="Proteomes" id="UP000030693"/>
    </source>
</evidence>
<evidence type="ECO:0000259" key="4">
    <source>
        <dbReference type="PROSITE" id="PS51444"/>
    </source>
</evidence>
<dbReference type="Gene3D" id="1.20.58.630">
    <property type="match status" value="1"/>
</dbReference>
<dbReference type="Gene3D" id="6.10.30.50">
    <property type="match status" value="1"/>
</dbReference>
<dbReference type="STRING" id="691883.A0A058Z5Y1"/>
<proteinExistence type="predicted"/>
<dbReference type="InterPro" id="IPR014767">
    <property type="entry name" value="DAD_dom"/>
</dbReference>
<dbReference type="InterPro" id="IPR051425">
    <property type="entry name" value="Formin_Homology"/>
</dbReference>
<reference evidence="5" key="1">
    <citation type="submission" date="2013-04" db="EMBL/GenBank/DDBJ databases">
        <title>The Genome Sequence of Fonticula alba ATCC 38817.</title>
        <authorList>
            <consortium name="The Broad Institute Genomics Platform"/>
            <person name="Russ C."/>
            <person name="Cuomo C."/>
            <person name="Burger G."/>
            <person name="Gray M.W."/>
            <person name="Holland P.W.H."/>
            <person name="King N."/>
            <person name="Lang F.B.F."/>
            <person name="Roger A.J."/>
            <person name="Ruiz-Trillo I."/>
            <person name="Brown M."/>
            <person name="Walker B."/>
            <person name="Young S."/>
            <person name="Zeng Q."/>
            <person name="Gargeya S."/>
            <person name="Fitzgerald M."/>
            <person name="Haas B."/>
            <person name="Abouelleil A."/>
            <person name="Allen A.W."/>
            <person name="Alvarado L."/>
            <person name="Arachchi H.M."/>
            <person name="Berlin A.M."/>
            <person name="Chapman S.B."/>
            <person name="Gainer-Dewar J."/>
            <person name="Goldberg J."/>
            <person name="Griggs A."/>
            <person name="Gujja S."/>
            <person name="Hansen M."/>
            <person name="Howarth C."/>
            <person name="Imamovic A."/>
            <person name="Ireland A."/>
            <person name="Larimer J."/>
            <person name="McCowan C."/>
            <person name="Murphy C."/>
            <person name="Pearson M."/>
            <person name="Poon T.W."/>
            <person name="Priest M."/>
            <person name="Roberts A."/>
            <person name="Saif S."/>
            <person name="Shea T."/>
            <person name="Sisk P."/>
            <person name="Sykes S."/>
            <person name="Wortman J."/>
            <person name="Nusbaum C."/>
            <person name="Birren B."/>
        </authorList>
    </citation>
    <scope>NUCLEOTIDE SEQUENCE [LARGE SCALE GENOMIC DNA]</scope>
    <source>
        <strain evidence="5">ATCC 38817</strain>
    </source>
</reference>
<dbReference type="Proteomes" id="UP000030693">
    <property type="component" value="Unassembled WGS sequence"/>
</dbReference>
<evidence type="ECO:0000259" key="3">
    <source>
        <dbReference type="PROSITE" id="PS51231"/>
    </source>
</evidence>
<dbReference type="SMART" id="SM00498">
    <property type="entry name" value="FH2"/>
    <property type="match status" value="1"/>
</dbReference>
<dbReference type="PROSITE" id="PS51444">
    <property type="entry name" value="FH2"/>
    <property type="match status" value="1"/>
</dbReference>
<evidence type="ECO:0000313" key="5">
    <source>
        <dbReference type="EMBL" id="KCV69699.1"/>
    </source>
</evidence>
<dbReference type="EMBL" id="KB932206">
    <property type="protein sequence ID" value="KCV69699.1"/>
    <property type="molecule type" value="Genomic_DNA"/>
</dbReference>
<evidence type="ECO:0000256" key="2">
    <source>
        <dbReference type="SAM" id="MobiDB-lite"/>
    </source>
</evidence>
<dbReference type="GeneID" id="20528831"/>
<keyword evidence="6" id="KW-1185">Reference proteome</keyword>
<evidence type="ECO:0008006" key="7">
    <source>
        <dbReference type="Google" id="ProtNLM"/>
    </source>
</evidence>
<evidence type="ECO:0000256" key="1">
    <source>
        <dbReference type="SAM" id="Coils"/>
    </source>
</evidence>
<feature type="compositionally biased region" description="Pro residues" evidence="2">
    <location>
        <begin position="160"/>
        <end position="268"/>
    </location>
</feature>
<dbReference type="AlphaFoldDB" id="A0A058Z5Y1"/>